<sequence>MSFTFIILIFAAFFHACWSALIKSSSNPLSLMGITSMMELLIFLPLTFFVPFPPLEIWYFLIATTILHVLYRLNVIYSYKYGDLSFVYPIARGGSSLLIAIFSIIFLTTTINLYGFLGILIVCLGLFLISFSSKIKFNKPAFILAVSTAILIAAYTLVDGVGVRKSLNGFSYIFWLIALNGVPLLCISIISKNGLRKRETYSIKSGIAAGIFATLSYGLVVWGMQFIEIAYVSSIREVSIVIATIIGYLFLKEREAISRIIPSILIVSGIAIVYFQI</sequence>
<feature type="transmembrane region" description="Helical" evidence="1">
    <location>
        <begin position="170"/>
        <end position="191"/>
    </location>
</feature>
<feature type="transmembrane region" description="Helical" evidence="1">
    <location>
        <begin position="97"/>
        <end position="129"/>
    </location>
</feature>
<keyword evidence="1" id="KW-0472">Membrane</keyword>
<dbReference type="Pfam" id="PF00892">
    <property type="entry name" value="EamA"/>
    <property type="match status" value="2"/>
</dbReference>
<dbReference type="AlphaFoldDB" id="A0A382B1R7"/>
<feature type="transmembrane region" description="Helical" evidence="1">
    <location>
        <begin position="256"/>
        <end position="275"/>
    </location>
</feature>
<feature type="domain" description="EamA" evidence="2">
    <location>
        <begin position="141"/>
        <end position="274"/>
    </location>
</feature>
<dbReference type="Gene3D" id="1.10.3730.20">
    <property type="match status" value="1"/>
</dbReference>
<proteinExistence type="predicted"/>
<accession>A0A382B1R7</accession>
<dbReference type="InterPro" id="IPR000620">
    <property type="entry name" value="EamA_dom"/>
</dbReference>
<dbReference type="InterPro" id="IPR037185">
    <property type="entry name" value="EmrE-like"/>
</dbReference>
<keyword evidence="1" id="KW-0812">Transmembrane</keyword>
<name>A0A382B1R7_9ZZZZ</name>
<feature type="transmembrane region" description="Helical" evidence="1">
    <location>
        <begin position="141"/>
        <end position="158"/>
    </location>
</feature>
<evidence type="ECO:0000256" key="1">
    <source>
        <dbReference type="SAM" id="Phobius"/>
    </source>
</evidence>
<gene>
    <name evidence="3" type="ORF">METZ01_LOCUS160620</name>
</gene>
<feature type="transmembrane region" description="Helical" evidence="1">
    <location>
        <begin position="57"/>
        <end position="77"/>
    </location>
</feature>
<evidence type="ECO:0000259" key="2">
    <source>
        <dbReference type="Pfam" id="PF00892"/>
    </source>
</evidence>
<organism evidence="3">
    <name type="scientific">marine metagenome</name>
    <dbReference type="NCBI Taxonomy" id="408172"/>
    <lineage>
        <taxon>unclassified sequences</taxon>
        <taxon>metagenomes</taxon>
        <taxon>ecological metagenomes</taxon>
    </lineage>
</organism>
<dbReference type="GO" id="GO:0016020">
    <property type="term" value="C:membrane"/>
    <property type="evidence" value="ECO:0007669"/>
    <property type="project" value="InterPro"/>
</dbReference>
<evidence type="ECO:0000313" key="3">
    <source>
        <dbReference type="EMBL" id="SVB07766.1"/>
    </source>
</evidence>
<feature type="transmembrane region" description="Helical" evidence="1">
    <location>
        <begin position="203"/>
        <end position="223"/>
    </location>
</feature>
<reference evidence="3" key="1">
    <citation type="submission" date="2018-05" db="EMBL/GenBank/DDBJ databases">
        <authorList>
            <person name="Lanie J.A."/>
            <person name="Ng W.-L."/>
            <person name="Kazmierczak K.M."/>
            <person name="Andrzejewski T.M."/>
            <person name="Davidsen T.M."/>
            <person name="Wayne K.J."/>
            <person name="Tettelin H."/>
            <person name="Glass J.I."/>
            <person name="Rusch D."/>
            <person name="Podicherti R."/>
            <person name="Tsui H.-C.T."/>
            <person name="Winkler M.E."/>
        </authorList>
    </citation>
    <scope>NUCLEOTIDE SEQUENCE</scope>
</reference>
<keyword evidence="1" id="KW-1133">Transmembrane helix</keyword>
<protein>
    <recommendedName>
        <fullName evidence="2">EamA domain-containing protein</fullName>
    </recommendedName>
</protein>
<feature type="transmembrane region" description="Helical" evidence="1">
    <location>
        <begin position="29"/>
        <end position="50"/>
    </location>
</feature>
<feature type="domain" description="EamA" evidence="2">
    <location>
        <begin position="5"/>
        <end position="130"/>
    </location>
</feature>
<feature type="transmembrane region" description="Helical" evidence="1">
    <location>
        <begin position="229"/>
        <end position="251"/>
    </location>
</feature>
<dbReference type="EMBL" id="UINC01027835">
    <property type="protein sequence ID" value="SVB07766.1"/>
    <property type="molecule type" value="Genomic_DNA"/>
</dbReference>
<dbReference type="SUPFAM" id="SSF103481">
    <property type="entry name" value="Multidrug resistance efflux transporter EmrE"/>
    <property type="match status" value="2"/>
</dbReference>